<dbReference type="EMBL" id="BMVX01000015">
    <property type="protein sequence ID" value="GGZ77081.1"/>
    <property type="molecule type" value="Genomic_DNA"/>
</dbReference>
<evidence type="ECO:0000259" key="3">
    <source>
        <dbReference type="Pfam" id="PF13400"/>
    </source>
</evidence>
<organism evidence="4 5">
    <name type="scientific">Streptomyces subrutilus</name>
    <dbReference type="NCBI Taxonomy" id="36818"/>
    <lineage>
        <taxon>Bacteria</taxon>
        <taxon>Bacillati</taxon>
        <taxon>Actinomycetota</taxon>
        <taxon>Actinomycetes</taxon>
        <taxon>Kitasatosporales</taxon>
        <taxon>Streptomycetaceae</taxon>
        <taxon>Streptomyces</taxon>
    </lineage>
</organism>
<keyword evidence="2" id="KW-0812">Transmembrane</keyword>
<feature type="compositionally biased region" description="Pro residues" evidence="1">
    <location>
        <begin position="164"/>
        <end position="175"/>
    </location>
</feature>
<accession>A0A918QX73</accession>
<evidence type="ECO:0000313" key="5">
    <source>
        <dbReference type="Proteomes" id="UP000634660"/>
    </source>
</evidence>
<protein>
    <recommendedName>
        <fullName evidence="3">Putative Flp pilus-assembly TadG-like N-terminal domain-containing protein</fullName>
    </recommendedName>
</protein>
<reference evidence="4" key="1">
    <citation type="journal article" date="2014" name="Int. J. Syst. Evol. Microbiol.">
        <title>Complete genome sequence of Corynebacterium casei LMG S-19264T (=DSM 44701T), isolated from a smear-ripened cheese.</title>
        <authorList>
            <consortium name="US DOE Joint Genome Institute (JGI-PGF)"/>
            <person name="Walter F."/>
            <person name="Albersmeier A."/>
            <person name="Kalinowski J."/>
            <person name="Ruckert C."/>
        </authorList>
    </citation>
    <scope>NUCLEOTIDE SEQUENCE</scope>
    <source>
        <strain evidence="4">JCM 4834</strain>
    </source>
</reference>
<evidence type="ECO:0000256" key="2">
    <source>
        <dbReference type="SAM" id="Phobius"/>
    </source>
</evidence>
<feature type="region of interest" description="Disordered" evidence="1">
    <location>
        <begin position="152"/>
        <end position="177"/>
    </location>
</feature>
<dbReference type="AlphaFoldDB" id="A0A918QX73"/>
<evidence type="ECO:0000313" key="4">
    <source>
        <dbReference type="EMBL" id="GGZ77081.1"/>
    </source>
</evidence>
<comment type="caution">
    <text evidence="4">The sequence shown here is derived from an EMBL/GenBank/DDBJ whole genome shotgun (WGS) entry which is preliminary data.</text>
</comment>
<gene>
    <name evidence="4" type="ORF">GCM10010371_41030</name>
</gene>
<dbReference type="RefSeq" id="WP_229886634.1">
    <property type="nucleotide sequence ID" value="NZ_BMVX01000015.1"/>
</dbReference>
<dbReference type="InterPro" id="IPR028087">
    <property type="entry name" value="Tad_N"/>
</dbReference>
<feature type="domain" description="Putative Flp pilus-assembly TadG-like N-terminal" evidence="3">
    <location>
        <begin position="10"/>
        <end position="56"/>
    </location>
</feature>
<reference evidence="4" key="2">
    <citation type="submission" date="2020-09" db="EMBL/GenBank/DDBJ databases">
        <authorList>
            <person name="Sun Q."/>
            <person name="Ohkuma M."/>
        </authorList>
    </citation>
    <scope>NUCLEOTIDE SEQUENCE</scope>
    <source>
        <strain evidence="4">JCM 4834</strain>
    </source>
</reference>
<name>A0A918QX73_9ACTN</name>
<keyword evidence="2" id="KW-0472">Membrane</keyword>
<proteinExistence type="predicted"/>
<dbReference type="Proteomes" id="UP000634660">
    <property type="component" value="Unassembled WGS sequence"/>
</dbReference>
<evidence type="ECO:0000256" key="1">
    <source>
        <dbReference type="SAM" id="MobiDB-lite"/>
    </source>
</evidence>
<dbReference type="Pfam" id="PF13400">
    <property type="entry name" value="Tad"/>
    <property type="match status" value="1"/>
</dbReference>
<sequence>MTPGEPDDRGQVFPLYAVVVVGMVFAVLAFFVFGQAAVVRSDAQGAADAAALAAAREARDHLNPALDLAELQPRDWEAILEGRSFDWPRACAAAEEFARRNDAGAACTRAALRFTVEATTDRTVGDSVVPGTGGMHARAKAVAEIIPRCTLGSLPTPSGAPTGTPSPGPSPPPGPVVIDCRGETVRFDPLDPGRWRTLARSLFDVRLAG</sequence>
<keyword evidence="2" id="KW-1133">Transmembrane helix</keyword>
<feature type="transmembrane region" description="Helical" evidence="2">
    <location>
        <begin position="12"/>
        <end position="33"/>
    </location>
</feature>